<accession>A0AAV3YNT3</accession>
<keyword evidence="1" id="KW-0732">Signal</keyword>
<reference evidence="2 3" key="1">
    <citation type="journal article" date="2021" name="Elife">
        <title>Chloroplast acquisition without the gene transfer in kleptoplastic sea slugs, Plakobranchus ocellatus.</title>
        <authorList>
            <person name="Maeda T."/>
            <person name="Takahashi S."/>
            <person name="Yoshida T."/>
            <person name="Shimamura S."/>
            <person name="Takaki Y."/>
            <person name="Nagai Y."/>
            <person name="Toyoda A."/>
            <person name="Suzuki Y."/>
            <person name="Arimoto A."/>
            <person name="Ishii H."/>
            <person name="Satoh N."/>
            <person name="Nishiyama T."/>
            <person name="Hasebe M."/>
            <person name="Maruyama T."/>
            <person name="Minagawa J."/>
            <person name="Obokata J."/>
            <person name="Shigenobu S."/>
        </authorList>
    </citation>
    <scope>NUCLEOTIDE SEQUENCE [LARGE SCALE GENOMIC DNA]</scope>
</reference>
<feature type="chain" id="PRO_5044011055" evidence="1">
    <location>
        <begin position="29"/>
        <end position="299"/>
    </location>
</feature>
<name>A0AAV3YNT3_9GAST</name>
<gene>
    <name evidence="2" type="ORF">PoB_001112200</name>
</gene>
<feature type="signal peptide" evidence="1">
    <location>
        <begin position="1"/>
        <end position="28"/>
    </location>
</feature>
<feature type="non-terminal residue" evidence="2">
    <location>
        <position position="299"/>
    </location>
</feature>
<organism evidence="2 3">
    <name type="scientific">Plakobranchus ocellatus</name>
    <dbReference type="NCBI Taxonomy" id="259542"/>
    <lineage>
        <taxon>Eukaryota</taxon>
        <taxon>Metazoa</taxon>
        <taxon>Spiralia</taxon>
        <taxon>Lophotrochozoa</taxon>
        <taxon>Mollusca</taxon>
        <taxon>Gastropoda</taxon>
        <taxon>Heterobranchia</taxon>
        <taxon>Euthyneura</taxon>
        <taxon>Panpulmonata</taxon>
        <taxon>Sacoglossa</taxon>
        <taxon>Placobranchoidea</taxon>
        <taxon>Plakobranchidae</taxon>
        <taxon>Plakobranchus</taxon>
    </lineage>
</organism>
<evidence type="ECO:0000313" key="2">
    <source>
        <dbReference type="EMBL" id="GFN84616.1"/>
    </source>
</evidence>
<keyword evidence="3" id="KW-1185">Reference proteome</keyword>
<dbReference type="EMBL" id="BLXT01001321">
    <property type="protein sequence ID" value="GFN84616.1"/>
    <property type="molecule type" value="Genomic_DNA"/>
</dbReference>
<dbReference type="Proteomes" id="UP000735302">
    <property type="component" value="Unassembled WGS sequence"/>
</dbReference>
<sequence>MVWIPRTSTSMLVIVSSALLLISHAINASPAPLKFETEADTLVQKLYAKTSSTQILKEIPYKEFWQWHQVQGVYKSEVRLNFHGGLAFREFRETFNVFDNNMFATAWVTSNLLEAYKYGEGPKPTETQINLALQIENINQTRKLYANGNPMPFNVNNVDMTVGADVVIGLTYGVLSGLISSQVLDDPDVAQIYLNTSSLLAYEIANNLTSRPDLVLTYYPSINEFYWFVAKTVSAMETALKKGPLPSEVMKKVYAILKDACLGAMTKDILAKAQYEEKGKNYFDDFLGNADKDVFGKPL</sequence>
<comment type="caution">
    <text evidence="2">The sequence shown here is derived from an EMBL/GenBank/DDBJ whole genome shotgun (WGS) entry which is preliminary data.</text>
</comment>
<dbReference type="AlphaFoldDB" id="A0AAV3YNT3"/>
<proteinExistence type="predicted"/>
<evidence type="ECO:0000256" key="1">
    <source>
        <dbReference type="SAM" id="SignalP"/>
    </source>
</evidence>
<evidence type="ECO:0000313" key="3">
    <source>
        <dbReference type="Proteomes" id="UP000735302"/>
    </source>
</evidence>
<protein>
    <submittedName>
        <fullName evidence="2">Uncharacterized protein</fullName>
    </submittedName>
</protein>